<proteinExistence type="inferred from homology"/>
<protein>
    <submittedName>
        <fullName evidence="8">DMT family transporter</fullName>
    </submittedName>
</protein>
<dbReference type="PANTHER" id="PTHR22911:SF6">
    <property type="entry name" value="SOLUTE CARRIER FAMILY 35 MEMBER G1"/>
    <property type="match status" value="1"/>
</dbReference>
<dbReference type="Pfam" id="PF00892">
    <property type="entry name" value="EamA"/>
    <property type="match status" value="1"/>
</dbReference>
<keyword evidence="3 6" id="KW-0812">Transmembrane</keyword>
<accession>A0ABY7CBJ7</accession>
<reference evidence="8" key="1">
    <citation type="submission" date="2022-12" db="EMBL/GenBank/DDBJ databases">
        <title>Jiella pelagia sp. nov., isolated from phosphonate enriched culture of Northwest Pacific surface seawater.</title>
        <authorList>
            <person name="Shin D.Y."/>
            <person name="Hwang C.Y."/>
        </authorList>
    </citation>
    <scope>NUCLEOTIDE SEQUENCE</scope>
    <source>
        <strain evidence="8">HL-NP1</strain>
    </source>
</reference>
<keyword evidence="5 6" id="KW-0472">Membrane</keyword>
<comment type="similarity">
    <text evidence="2">Belongs to the drug/metabolite transporter (DMT) superfamily. 10 TMS drug/metabolite exporter (DME) (TC 2.A.7.3) family.</text>
</comment>
<gene>
    <name evidence="8" type="ORF">OH818_09300</name>
</gene>
<dbReference type="EMBL" id="CP114029">
    <property type="protein sequence ID" value="WAP71135.1"/>
    <property type="molecule type" value="Genomic_DNA"/>
</dbReference>
<keyword evidence="4 6" id="KW-1133">Transmembrane helix</keyword>
<organism evidence="8 9">
    <name type="scientific">Jiella pelagia</name>
    <dbReference type="NCBI Taxonomy" id="2986949"/>
    <lineage>
        <taxon>Bacteria</taxon>
        <taxon>Pseudomonadati</taxon>
        <taxon>Pseudomonadota</taxon>
        <taxon>Alphaproteobacteria</taxon>
        <taxon>Hyphomicrobiales</taxon>
        <taxon>Aurantimonadaceae</taxon>
        <taxon>Jiella</taxon>
    </lineage>
</organism>
<feature type="transmembrane region" description="Helical" evidence="6">
    <location>
        <begin position="105"/>
        <end position="123"/>
    </location>
</feature>
<feature type="transmembrane region" description="Helical" evidence="6">
    <location>
        <begin position="79"/>
        <end position="96"/>
    </location>
</feature>
<evidence type="ECO:0000313" key="9">
    <source>
        <dbReference type="Proteomes" id="UP001164020"/>
    </source>
</evidence>
<name>A0ABY7CBJ7_9HYPH</name>
<evidence type="ECO:0000256" key="1">
    <source>
        <dbReference type="ARBA" id="ARBA00004141"/>
    </source>
</evidence>
<dbReference type="Proteomes" id="UP001164020">
    <property type="component" value="Chromosome"/>
</dbReference>
<evidence type="ECO:0000256" key="2">
    <source>
        <dbReference type="ARBA" id="ARBA00009853"/>
    </source>
</evidence>
<evidence type="ECO:0000256" key="4">
    <source>
        <dbReference type="ARBA" id="ARBA00022989"/>
    </source>
</evidence>
<dbReference type="Gene3D" id="1.10.3730.20">
    <property type="match status" value="1"/>
</dbReference>
<dbReference type="RefSeq" id="WP_268883681.1">
    <property type="nucleotide sequence ID" value="NZ_CP114029.1"/>
</dbReference>
<keyword evidence="9" id="KW-1185">Reference proteome</keyword>
<dbReference type="InterPro" id="IPR000620">
    <property type="entry name" value="EamA_dom"/>
</dbReference>
<sequence>MGVCIKGLGETVPLGQVVFFRSAVALVPLALFQWWFDEFPRGLATRRPLGHVARSLMGACAMFTSFATIRPLPLAEATLLSYLSPVLLALLAWSLLGERLSRRRIGGIVLGLCGGAAFVLPAVSGDLTERASSALERGSRPPF</sequence>
<dbReference type="SUPFAM" id="SSF103481">
    <property type="entry name" value="Multidrug resistance efflux transporter EmrE"/>
    <property type="match status" value="1"/>
</dbReference>
<feature type="domain" description="EamA" evidence="7">
    <location>
        <begin position="2"/>
        <end position="114"/>
    </location>
</feature>
<feature type="transmembrane region" description="Helical" evidence="6">
    <location>
        <begin position="18"/>
        <end position="36"/>
    </location>
</feature>
<evidence type="ECO:0000259" key="7">
    <source>
        <dbReference type="Pfam" id="PF00892"/>
    </source>
</evidence>
<dbReference type="PANTHER" id="PTHR22911">
    <property type="entry name" value="ACYL-MALONYL CONDENSING ENZYME-RELATED"/>
    <property type="match status" value="1"/>
</dbReference>
<evidence type="ECO:0000256" key="5">
    <source>
        <dbReference type="ARBA" id="ARBA00023136"/>
    </source>
</evidence>
<comment type="subcellular location">
    <subcellularLocation>
        <location evidence="1">Membrane</location>
        <topology evidence="1">Multi-pass membrane protein</topology>
    </subcellularLocation>
</comment>
<dbReference type="InterPro" id="IPR037185">
    <property type="entry name" value="EmrE-like"/>
</dbReference>
<evidence type="ECO:0000256" key="6">
    <source>
        <dbReference type="SAM" id="Phobius"/>
    </source>
</evidence>
<evidence type="ECO:0000313" key="8">
    <source>
        <dbReference type="EMBL" id="WAP71135.1"/>
    </source>
</evidence>
<evidence type="ECO:0000256" key="3">
    <source>
        <dbReference type="ARBA" id="ARBA00022692"/>
    </source>
</evidence>